<sequence length="106" mass="11846">MTATLGTRWDRATFHAELGRWIEAARELEPLVAEEPDASAVRTLLARAYYHSAQLRRAEEQARRLVADRPDDGYAQLLLGRSLQRQGRHDEASAPLRLAAALGVAR</sequence>
<dbReference type="Proteomes" id="UP001385809">
    <property type="component" value="Unassembled WGS sequence"/>
</dbReference>
<gene>
    <name evidence="1" type="ORF">WCD74_25025</name>
</gene>
<keyword evidence="2" id="KW-1185">Reference proteome</keyword>
<dbReference type="Pfam" id="PF14559">
    <property type="entry name" value="TPR_19"/>
    <property type="match status" value="1"/>
</dbReference>
<organism evidence="1 2">
    <name type="scientific">Actinomycetospora aurantiaca</name>
    <dbReference type="NCBI Taxonomy" id="3129233"/>
    <lineage>
        <taxon>Bacteria</taxon>
        <taxon>Bacillati</taxon>
        <taxon>Actinomycetota</taxon>
        <taxon>Actinomycetes</taxon>
        <taxon>Pseudonocardiales</taxon>
        <taxon>Pseudonocardiaceae</taxon>
        <taxon>Actinomycetospora</taxon>
    </lineage>
</organism>
<dbReference type="Gene3D" id="1.25.40.10">
    <property type="entry name" value="Tetratricopeptide repeat domain"/>
    <property type="match status" value="1"/>
</dbReference>
<protein>
    <submittedName>
        <fullName evidence="1">Tetratricopeptide repeat protein</fullName>
    </submittedName>
</protein>
<dbReference type="SUPFAM" id="SSF48452">
    <property type="entry name" value="TPR-like"/>
    <property type="match status" value="1"/>
</dbReference>
<proteinExistence type="predicted"/>
<dbReference type="EMBL" id="JBBEGN010000018">
    <property type="protein sequence ID" value="MEJ2871051.1"/>
    <property type="molecule type" value="Genomic_DNA"/>
</dbReference>
<name>A0ABU8MUQ3_9PSEU</name>
<accession>A0ABU8MUQ3</accession>
<comment type="caution">
    <text evidence="1">The sequence shown here is derived from an EMBL/GenBank/DDBJ whole genome shotgun (WGS) entry which is preliminary data.</text>
</comment>
<dbReference type="InterPro" id="IPR011990">
    <property type="entry name" value="TPR-like_helical_dom_sf"/>
</dbReference>
<reference evidence="1 2" key="1">
    <citation type="submission" date="2024-03" db="EMBL/GenBank/DDBJ databases">
        <title>Actinomycetospora sp. OC33-EN08, a novel actinomycete isolated from wild orchid (Aerides multiflora).</title>
        <authorList>
            <person name="Suriyachadkun C."/>
        </authorList>
    </citation>
    <scope>NUCLEOTIDE SEQUENCE [LARGE SCALE GENOMIC DNA]</scope>
    <source>
        <strain evidence="1 2">OC33-EN08</strain>
    </source>
</reference>
<evidence type="ECO:0000313" key="2">
    <source>
        <dbReference type="Proteomes" id="UP001385809"/>
    </source>
</evidence>
<evidence type="ECO:0000313" key="1">
    <source>
        <dbReference type="EMBL" id="MEJ2871051.1"/>
    </source>
</evidence>
<dbReference type="RefSeq" id="WP_337697620.1">
    <property type="nucleotide sequence ID" value="NZ_JBBEGN010000018.1"/>
</dbReference>